<dbReference type="InterPro" id="IPR036291">
    <property type="entry name" value="NAD(P)-bd_dom_sf"/>
</dbReference>
<dbReference type="PRINTS" id="PR00080">
    <property type="entry name" value="SDRFAMILY"/>
</dbReference>
<keyword evidence="4" id="KW-1185">Reference proteome</keyword>
<dbReference type="FunFam" id="3.40.50.720:FF:000084">
    <property type="entry name" value="Short-chain dehydrogenase reductase"/>
    <property type="match status" value="1"/>
</dbReference>
<evidence type="ECO:0000256" key="2">
    <source>
        <dbReference type="RuleBase" id="RU000363"/>
    </source>
</evidence>
<evidence type="ECO:0000313" key="3">
    <source>
        <dbReference type="EMBL" id="CAI2376930.1"/>
    </source>
</evidence>
<gene>
    <name evidence="3" type="ORF">ECRASSUSDP1_LOCUS18307</name>
</gene>
<dbReference type="Proteomes" id="UP001295684">
    <property type="component" value="Unassembled WGS sequence"/>
</dbReference>
<comment type="caution">
    <text evidence="3">The sequence shown here is derived from an EMBL/GenBank/DDBJ whole genome shotgun (WGS) entry which is preliminary data.</text>
</comment>
<sequence>MKLEGKVAFVTGGCSGFGYNTVRMLVAHGVKVGIADVQEERGEEIQEEFGSDCVVFIKTDVTDSEQVRKAIETTVEKFGELHITINSAGIAGFDFILPKNRSFDFKSHRRLMDINVNGTIYSSAYSAKYMSKNKPLNDRKERGVIINVSSVAATYGPIGFVSYGCSKGAINGMTLPMARDLGRYGIRVLNIAPSLFKTEMTSVSGEEVFEIFNKSHPLGRVGQPDEFSKMVKTCIENSYLNGVSLQLTGGDITPYK</sequence>
<dbReference type="Gene3D" id="3.40.50.720">
    <property type="entry name" value="NAD(P)-binding Rossmann-like Domain"/>
    <property type="match status" value="1"/>
</dbReference>
<dbReference type="AlphaFoldDB" id="A0AAD1XRA7"/>
<dbReference type="InterPro" id="IPR020904">
    <property type="entry name" value="Sc_DH/Rdtase_CS"/>
</dbReference>
<reference evidence="3" key="1">
    <citation type="submission" date="2023-07" db="EMBL/GenBank/DDBJ databases">
        <authorList>
            <consortium name="AG Swart"/>
            <person name="Singh M."/>
            <person name="Singh A."/>
            <person name="Seah K."/>
            <person name="Emmerich C."/>
        </authorList>
    </citation>
    <scope>NUCLEOTIDE SEQUENCE</scope>
    <source>
        <strain evidence="3">DP1</strain>
    </source>
</reference>
<dbReference type="PRINTS" id="PR00081">
    <property type="entry name" value="GDHRDH"/>
</dbReference>
<name>A0AAD1XRA7_EUPCR</name>
<accession>A0AAD1XRA7</accession>
<evidence type="ECO:0000256" key="1">
    <source>
        <dbReference type="ARBA" id="ARBA00023002"/>
    </source>
</evidence>
<keyword evidence="1" id="KW-0560">Oxidoreductase</keyword>
<dbReference type="SUPFAM" id="SSF51735">
    <property type="entry name" value="NAD(P)-binding Rossmann-fold domains"/>
    <property type="match status" value="1"/>
</dbReference>
<comment type="similarity">
    <text evidence="2">Belongs to the short-chain dehydrogenases/reductases (SDR) family.</text>
</comment>
<organism evidence="3 4">
    <name type="scientific">Euplotes crassus</name>
    <dbReference type="NCBI Taxonomy" id="5936"/>
    <lineage>
        <taxon>Eukaryota</taxon>
        <taxon>Sar</taxon>
        <taxon>Alveolata</taxon>
        <taxon>Ciliophora</taxon>
        <taxon>Intramacronucleata</taxon>
        <taxon>Spirotrichea</taxon>
        <taxon>Hypotrichia</taxon>
        <taxon>Euplotida</taxon>
        <taxon>Euplotidae</taxon>
        <taxon>Moneuplotes</taxon>
    </lineage>
</organism>
<dbReference type="PROSITE" id="PS00061">
    <property type="entry name" value="ADH_SHORT"/>
    <property type="match status" value="1"/>
</dbReference>
<dbReference type="PANTHER" id="PTHR43658">
    <property type="entry name" value="SHORT-CHAIN DEHYDROGENASE/REDUCTASE"/>
    <property type="match status" value="1"/>
</dbReference>
<proteinExistence type="inferred from homology"/>
<dbReference type="EMBL" id="CAMPGE010018521">
    <property type="protein sequence ID" value="CAI2376930.1"/>
    <property type="molecule type" value="Genomic_DNA"/>
</dbReference>
<dbReference type="GO" id="GO:0016491">
    <property type="term" value="F:oxidoreductase activity"/>
    <property type="evidence" value="ECO:0007669"/>
    <property type="project" value="UniProtKB-KW"/>
</dbReference>
<dbReference type="Pfam" id="PF00106">
    <property type="entry name" value="adh_short"/>
    <property type="match status" value="1"/>
</dbReference>
<dbReference type="PANTHER" id="PTHR43658:SF8">
    <property type="entry name" value="17-BETA-HYDROXYSTEROID DEHYDROGENASE 14-RELATED"/>
    <property type="match status" value="1"/>
</dbReference>
<evidence type="ECO:0000313" key="4">
    <source>
        <dbReference type="Proteomes" id="UP001295684"/>
    </source>
</evidence>
<protein>
    <submittedName>
        <fullName evidence="3">Uncharacterized protein</fullName>
    </submittedName>
</protein>
<dbReference type="InterPro" id="IPR002347">
    <property type="entry name" value="SDR_fam"/>
</dbReference>